<dbReference type="AlphaFoldDB" id="A0A7S3JK68"/>
<feature type="region of interest" description="Disordered" evidence="2">
    <location>
        <begin position="1"/>
        <end position="25"/>
    </location>
</feature>
<dbReference type="EMBL" id="HBII01037898">
    <property type="protein sequence ID" value="CAE0357141.1"/>
    <property type="molecule type" value="Transcribed_RNA"/>
</dbReference>
<evidence type="ECO:0000256" key="1">
    <source>
        <dbReference type="SAM" id="Coils"/>
    </source>
</evidence>
<feature type="compositionally biased region" description="Basic and acidic residues" evidence="2">
    <location>
        <begin position="45"/>
        <end position="57"/>
    </location>
</feature>
<evidence type="ECO:0000313" key="3">
    <source>
        <dbReference type="EMBL" id="CAE0357141.1"/>
    </source>
</evidence>
<accession>A0A7S3JK68</accession>
<feature type="coiled-coil region" evidence="1">
    <location>
        <begin position="179"/>
        <end position="213"/>
    </location>
</feature>
<gene>
    <name evidence="3" type="ORF">EHAR0213_LOCUS16059</name>
</gene>
<keyword evidence="1" id="KW-0175">Coiled coil</keyword>
<name>A0A7S3JK68_9SPIT</name>
<protein>
    <submittedName>
        <fullName evidence="3">Uncharacterized protein</fullName>
    </submittedName>
</protein>
<organism evidence="3">
    <name type="scientific">Euplotes harpa</name>
    <dbReference type="NCBI Taxonomy" id="151035"/>
    <lineage>
        <taxon>Eukaryota</taxon>
        <taxon>Sar</taxon>
        <taxon>Alveolata</taxon>
        <taxon>Ciliophora</taxon>
        <taxon>Intramacronucleata</taxon>
        <taxon>Spirotrichea</taxon>
        <taxon>Hypotrichia</taxon>
        <taxon>Euplotida</taxon>
        <taxon>Euplotidae</taxon>
        <taxon>Euplotes</taxon>
    </lineage>
</organism>
<reference evidence="3" key="1">
    <citation type="submission" date="2021-01" db="EMBL/GenBank/DDBJ databases">
        <authorList>
            <person name="Corre E."/>
            <person name="Pelletier E."/>
            <person name="Niang G."/>
            <person name="Scheremetjew M."/>
            <person name="Finn R."/>
            <person name="Kale V."/>
            <person name="Holt S."/>
            <person name="Cochrane G."/>
            <person name="Meng A."/>
            <person name="Brown T."/>
            <person name="Cohen L."/>
        </authorList>
    </citation>
    <scope>NUCLEOTIDE SEQUENCE</scope>
    <source>
        <strain evidence="3">FSP1.4</strain>
    </source>
</reference>
<feature type="region of interest" description="Disordered" evidence="2">
    <location>
        <begin position="45"/>
        <end position="114"/>
    </location>
</feature>
<proteinExistence type="predicted"/>
<evidence type="ECO:0000256" key="2">
    <source>
        <dbReference type="SAM" id="MobiDB-lite"/>
    </source>
</evidence>
<feature type="compositionally biased region" description="Basic and acidic residues" evidence="2">
    <location>
        <begin position="69"/>
        <end position="114"/>
    </location>
</feature>
<feature type="coiled-coil region" evidence="1">
    <location>
        <begin position="263"/>
        <end position="290"/>
    </location>
</feature>
<sequence>MSKPTKKPADEPAQNSNKLSRKERKKLEYIQYAIEKKEQLKYEQDLKGEAEPAKESAESTADAASATKKKTEPVKKELTPIEEIRKLKETVRKQTKERDELKAKRDAVNSKQAAEIEAKTKQLKEMEDSFNQKQTQFISQSKKLSKERDDALKIKIEADALSSGGSSKSQLRSITNEKLEKYDEIMAEVTLKIKEQEKQIAVLTQERDNLKEITFDLMLDHQKVDNIDHPAARPVVITEELQREFDLKHPCEDEGTKKLKTLLEFANDHIKQQIAEIKRLKQLIAGSEVEPEELRED</sequence>